<dbReference type="InterPro" id="IPR000157">
    <property type="entry name" value="TIR_dom"/>
</dbReference>
<dbReference type="Pfam" id="PF01582">
    <property type="entry name" value="TIR"/>
    <property type="match status" value="1"/>
</dbReference>
<organism evidence="2 3">
    <name type="scientific">Trifolium medium</name>
    <dbReference type="NCBI Taxonomy" id="97028"/>
    <lineage>
        <taxon>Eukaryota</taxon>
        <taxon>Viridiplantae</taxon>
        <taxon>Streptophyta</taxon>
        <taxon>Embryophyta</taxon>
        <taxon>Tracheophyta</taxon>
        <taxon>Spermatophyta</taxon>
        <taxon>Magnoliopsida</taxon>
        <taxon>eudicotyledons</taxon>
        <taxon>Gunneridae</taxon>
        <taxon>Pentapetalae</taxon>
        <taxon>rosids</taxon>
        <taxon>fabids</taxon>
        <taxon>Fabales</taxon>
        <taxon>Fabaceae</taxon>
        <taxon>Papilionoideae</taxon>
        <taxon>50 kb inversion clade</taxon>
        <taxon>NPAAA clade</taxon>
        <taxon>Hologalegina</taxon>
        <taxon>IRL clade</taxon>
        <taxon>Trifolieae</taxon>
        <taxon>Trifolium</taxon>
    </lineage>
</organism>
<feature type="non-terminal residue" evidence="2">
    <location>
        <position position="72"/>
    </location>
</feature>
<feature type="domain" description="TIR" evidence="1">
    <location>
        <begin position="3"/>
        <end position="71"/>
    </location>
</feature>
<protein>
    <submittedName>
        <fullName evidence="2">TMV resistance protein N</fullName>
    </submittedName>
</protein>
<dbReference type="Proteomes" id="UP000265520">
    <property type="component" value="Unassembled WGS sequence"/>
</dbReference>
<reference evidence="2 3" key="1">
    <citation type="journal article" date="2018" name="Front. Plant Sci.">
        <title>Red Clover (Trifolium pratense) and Zigzag Clover (T. medium) - A Picture of Genomic Similarities and Differences.</title>
        <authorList>
            <person name="Dluhosova J."/>
            <person name="Istvanek J."/>
            <person name="Nedelnik J."/>
            <person name="Repkova J."/>
        </authorList>
    </citation>
    <scope>NUCLEOTIDE SEQUENCE [LARGE SCALE GENOMIC DNA]</scope>
    <source>
        <strain evidence="3">cv. 10/8</strain>
        <tissue evidence="2">Leaf</tissue>
    </source>
</reference>
<dbReference type="InterPro" id="IPR035897">
    <property type="entry name" value="Toll_tir_struct_dom_sf"/>
</dbReference>
<name>A0A392Q0I2_9FABA</name>
<accession>A0A392Q0I2</accession>
<sequence length="72" mass="8267">MEYRGTDGQMVIPIFYHVDPSIIRRQVGDFGKALEVTARRTHTDRDKQELLLAWRSVLTQAANLSGWDDSSF</sequence>
<proteinExistence type="predicted"/>
<comment type="caution">
    <text evidence="2">The sequence shown here is derived from an EMBL/GenBank/DDBJ whole genome shotgun (WGS) entry which is preliminary data.</text>
</comment>
<dbReference type="AlphaFoldDB" id="A0A392Q0I2"/>
<evidence type="ECO:0000313" key="3">
    <source>
        <dbReference type="Proteomes" id="UP000265520"/>
    </source>
</evidence>
<evidence type="ECO:0000313" key="2">
    <source>
        <dbReference type="EMBL" id="MCI17851.1"/>
    </source>
</evidence>
<keyword evidence="3" id="KW-1185">Reference proteome</keyword>
<dbReference type="SUPFAM" id="SSF52200">
    <property type="entry name" value="Toll/Interleukin receptor TIR domain"/>
    <property type="match status" value="1"/>
</dbReference>
<dbReference type="GO" id="GO:0007165">
    <property type="term" value="P:signal transduction"/>
    <property type="evidence" value="ECO:0007669"/>
    <property type="project" value="InterPro"/>
</dbReference>
<dbReference type="Gene3D" id="3.40.50.10140">
    <property type="entry name" value="Toll/interleukin-1 receptor homology (TIR) domain"/>
    <property type="match status" value="1"/>
</dbReference>
<dbReference type="EMBL" id="LXQA010107304">
    <property type="protein sequence ID" value="MCI17851.1"/>
    <property type="molecule type" value="Genomic_DNA"/>
</dbReference>
<evidence type="ECO:0000259" key="1">
    <source>
        <dbReference type="Pfam" id="PF01582"/>
    </source>
</evidence>